<keyword evidence="4" id="KW-0297">G-protein coupled receptor</keyword>
<feature type="transmembrane region" description="Helical" evidence="10">
    <location>
        <begin position="498"/>
        <end position="522"/>
    </location>
</feature>
<dbReference type="Gene3D" id="3.30.450.20">
    <property type="entry name" value="PAS domain"/>
    <property type="match status" value="1"/>
</dbReference>
<feature type="signal peptide" evidence="11">
    <location>
        <begin position="1"/>
        <end position="19"/>
    </location>
</feature>
<dbReference type="OrthoDB" id="5984008at2759"/>
<dbReference type="EMBL" id="CAICTM010001378">
    <property type="protein sequence ID" value="CAB9523130.1"/>
    <property type="molecule type" value="Genomic_DNA"/>
</dbReference>
<feature type="transmembrane region" description="Helical" evidence="10">
    <location>
        <begin position="567"/>
        <end position="586"/>
    </location>
</feature>
<keyword evidence="2 10" id="KW-0812">Transmembrane</keyword>
<evidence type="ECO:0000256" key="7">
    <source>
        <dbReference type="ARBA" id="ARBA00023180"/>
    </source>
</evidence>
<sequence length="788" mass="88288">MRFVFPLLLAAANLRFCGARFNEEVVERIYEHLDRFMSRPREILDFKLAFRRVGGFHHGMGPADRDTYFAVVSALSGQPNTFYALEDGTFMGIAAGGAYAFYKEYGDTLYEPPASPDDPNWKYWIACVNSKTGEPENCTTANLKATKPKYWVECIDDCKLAPCPDPDSQRDCSSIPDLQEAEACRENVTYCPQYRIFSASKEEWNDWKEQNVTFGYIPRMYHCIDDKGRVTQEPGSCYYENDSPVQRNILGDYAYCQGKGGPCNPFVGNYRVSNYDARYRPFYTIIREWQKPLWAKPDVSFNSFEVSYSTPIYSTDELGRKVFDGVMAMDYDLRDITQYLHNAYAGTDIAVALFEQEEPHYLIASSTGSSPVFGALVKDPGSCPHDEITLEGKHLCECPYEETSVEGLSLCDPFRVPLPRLTGHPTDKVLVEAFKRLEAAGFPRRELLTLNSDNDLSQTFYVATTAVYEKPDTNLTWSFIVVMPGQSSGESLTRGEPGFMLVCAVATFGAGVCLFFLVTFLFNRHKKAIMMADWRFTCLFFLGCACLNLASFSFLGKNTDAVCLLRMWSFHMAFVAALSPLLAKCFRMRMLVSQPGTVTRRRRVTHFQTFMIMLPPIVLQAAILLVVTLVDPPTASEVLKNPGTVDVTQHVVCSHNTQGSFIFQILFEGSLTLTGTVLAYHMRHIESKFGEAKQLIFAMSSILGMGIIILIFSSLLEYDDSGRRVLYAVGICWGTTVCCCAFALPRLLTTQNSNDSRSSRRASQLASTAQGRAPAGADEDPSARNLSH</sequence>
<gene>
    <name evidence="13" type="ORF">SEMRO_1380_G267810.1</name>
</gene>
<keyword evidence="5 10" id="KW-0472">Membrane</keyword>
<evidence type="ECO:0000256" key="3">
    <source>
        <dbReference type="ARBA" id="ARBA00022989"/>
    </source>
</evidence>
<organism evidence="13 14">
    <name type="scientific">Seminavis robusta</name>
    <dbReference type="NCBI Taxonomy" id="568900"/>
    <lineage>
        <taxon>Eukaryota</taxon>
        <taxon>Sar</taxon>
        <taxon>Stramenopiles</taxon>
        <taxon>Ochrophyta</taxon>
        <taxon>Bacillariophyta</taxon>
        <taxon>Bacillariophyceae</taxon>
        <taxon>Bacillariophycidae</taxon>
        <taxon>Naviculales</taxon>
        <taxon>Naviculaceae</taxon>
        <taxon>Seminavis</taxon>
    </lineage>
</organism>
<accession>A0A9N8ER37</accession>
<name>A0A9N8ER37_9STRA</name>
<feature type="chain" id="PRO_5040140689" description="G-protein coupled receptors family 3 profile domain-containing protein" evidence="11">
    <location>
        <begin position="20"/>
        <end position="788"/>
    </location>
</feature>
<dbReference type="GO" id="GO:0004965">
    <property type="term" value="F:G protein-coupled GABA receptor activity"/>
    <property type="evidence" value="ECO:0007669"/>
    <property type="project" value="InterPro"/>
</dbReference>
<evidence type="ECO:0000256" key="5">
    <source>
        <dbReference type="ARBA" id="ARBA00023136"/>
    </source>
</evidence>
<feature type="transmembrane region" description="Helical" evidence="10">
    <location>
        <begin position="694"/>
        <end position="713"/>
    </location>
</feature>
<feature type="domain" description="G-protein coupled receptors family 3 profile" evidence="12">
    <location>
        <begin position="498"/>
        <end position="733"/>
    </location>
</feature>
<keyword evidence="14" id="KW-1185">Reference proteome</keyword>
<evidence type="ECO:0000256" key="6">
    <source>
        <dbReference type="ARBA" id="ARBA00023170"/>
    </source>
</evidence>
<comment type="subcellular location">
    <subcellularLocation>
        <location evidence="1">Membrane</location>
        <topology evidence="1">Multi-pass membrane protein</topology>
    </subcellularLocation>
</comment>
<dbReference type="PANTHER" id="PTHR10519">
    <property type="entry name" value="GABA-B RECEPTOR"/>
    <property type="match status" value="1"/>
</dbReference>
<reference evidence="13" key="1">
    <citation type="submission" date="2020-06" db="EMBL/GenBank/DDBJ databases">
        <authorList>
            <consortium name="Plant Systems Biology data submission"/>
        </authorList>
    </citation>
    <scope>NUCLEOTIDE SEQUENCE</scope>
    <source>
        <strain evidence="13">D6</strain>
    </source>
</reference>
<evidence type="ECO:0000256" key="8">
    <source>
        <dbReference type="ARBA" id="ARBA00023224"/>
    </source>
</evidence>
<evidence type="ECO:0000313" key="13">
    <source>
        <dbReference type="EMBL" id="CAB9523130.1"/>
    </source>
</evidence>
<evidence type="ECO:0000256" key="10">
    <source>
        <dbReference type="SAM" id="Phobius"/>
    </source>
</evidence>
<keyword evidence="3 10" id="KW-1133">Transmembrane helix</keyword>
<evidence type="ECO:0000256" key="11">
    <source>
        <dbReference type="SAM" id="SignalP"/>
    </source>
</evidence>
<keyword evidence="8" id="KW-0807">Transducer</keyword>
<keyword evidence="11" id="KW-0732">Signal</keyword>
<evidence type="ECO:0000256" key="4">
    <source>
        <dbReference type="ARBA" id="ARBA00023040"/>
    </source>
</evidence>
<protein>
    <recommendedName>
        <fullName evidence="12">G-protein coupled receptors family 3 profile domain-containing protein</fullName>
    </recommendedName>
</protein>
<feature type="region of interest" description="Disordered" evidence="9">
    <location>
        <begin position="751"/>
        <end position="788"/>
    </location>
</feature>
<feature type="transmembrane region" description="Helical" evidence="10">
    <location>
        <begin position="725"/>
        <end position="748"/>
    </location>
</feature>
<dbReference type="PANTHER" id="PTHR10519:SF20">
    <property type="entry name" value="G-PROTEIN COUPLED RECEPTOR 156-RELATED"/>
    <property type="match status" value="1"/>
</dbReference>
<evidence type="ECO:0000313" key="14">
    <source>
        <dbReference type="Proteomes" id="UP001153069"/>
    </source>
</evidence>
<dbReference type="InterPro" id="IPR002455">
    <property type="entry name" value="GPCR3_GABA-B"/>
</dbReference>
<dbReference type="Proteomes" id="UP001153069">
    <property type="component" value="Unassembled WGS sequence"/>
</dbReference>
<feature type="transmembrane region" description="Helical" evidence="10">
    <location>
        <begin position="661"/>
        <end position="682"/>
    </location>
</feature>
<dbReference type="Pfam" id="PF00003">
    <property type="entry name" value="7tm_3"/>
    <property type="match status" value="1"/>
</dbReference>
<keyword evidence="7" id="KW-0325">Glycoprotein</keyword>
<comment type="caution">
    <text evidence="13">The sequence shown here is derived from an EMBL/GenBank/DDBJ whole genome shotgun (WGS) entry which is preliminary data.</text>
</comment>
<dbReference type="PROSITE" id="PS50259">
    <property type="entry name" value="G_PROTEIN_RECEP_F3_4"/>
    <property type="match status" value="1"/>
</dbReference>
<dbReference type="AlphaFoldDB" id="A0A9N8ER37"/>
<keyword evidence="6" id="KW-0675">Receptor</keyword>
<proteinExistence type="predicted"/>
<evidence type="ECO:0000256" key="1">
    <source>
        <dbReference type="ARBA" id="ARBA00004141"/>
    </source>
</evidence>
<evidence type="ECO:0000259" key="12">
    <source>
        <dbReference type="PROSITE" id="PS50259"/>
    </source>
</evidence>
<dbReference type="InterPro" id="IPR017978">
    <property type="entry name" value="GPCR_3_C"/>
</dbReference>
<dbReference type="GO" id="GO:0038039">
    <property type="term" value="C:G protein-coupled receptor heterodimeric complex"/>
    <property type="evidence" value="ECO:0007669"/>
    <property type="project" value="TreeGrafter"/>
</dbReference>
<feature type="transmembrane region" description="Helical" evidence="10">
    <location>
        <begin position="534"/>
        <end position="555"/>
    </location>
</feature>
<evidence type="ECO:0000256" key="2">
    <source>
        <dbReference type="ARBA" id="ARBA00022692"/>
    </source>
</evidence>
<evidence type="ECO:0000256" key="9">
    <source>
        <dbReference type="SAM" id="MobiDB-lite"/>
    </source>
</evidence>
<feature type="transmembrane region" description="Helical" evidence="10">
    <location>
        <begin position="607"/>
        <end position="630"/>
    </location>
</feature>